<gene>
    <name evidence="2" type="ORF">BWK62_05495</name>
</gene>
<evidence type="ECO:0000256" key="1">
    <source>
        <dbReference type="SAM" id="Phobius"/>
    </source>
</evidence>
<dbReference type="Proteomes" id="UP000198034">
    <property type="component" value="Unassembled WGS sequence"/>
</dbReference>
<keyword evidence="1" id="KW-0472">Membrane</keyword>
<proteinExistence type="predicted"/>
<protein>
    <submittedName>
        <fullName evidence="2">Uncharacterized protein</fullName>
    </submittedName>
</protein>
<comment type="caution">
    <text evidence="2">The sequence shown here is derived from an EMBL/GenBank/DDBJ whole genome shotgun (WGS) entry which is preliminary data.</text>
</comment>
<keyword evidence="1" id="KW-0812">Transmembrane</keyword>
<evidence type="ECO:0000313" key="3">
    <source>
        <dbReference type="Proteomes" id="UP000198034"/>
    </source>
</evidence>
<sequence>MELNQFEKQTQEQFRSREIQPSTEAWSQLDTMLSTVEIKPKVYKWQYYMLNIVAMFLLMIALFYWFDQSNTLKNQKQIANNYELRSILKKPHKEIFSLFNKNERTLGMIDNSIESEGYSKNKKLLNKKLQKKVFNLQKHSEKIQEVSCQNLKYEGDDFIVSKDDVLVNKEIVINTPQIIYKNKTKEIKTELKIDPNVLLDQVDGEIKLTFRQKMIKALSKNLKEAKESIASRNKE</sequence>
<dbReference type="EMBL" id="MTCY01000011">
    <property type="protein sequence ID" value="OWP78261.1"/>
    <property type="molecule type" value="Genomic_DNA"/>
</dbReference>
<dbReference type="AlphaFoldDB" id="A0A246GBT5"/>
<reference evidence="2 3" key="1">
    <citation type="journal article" date="2017" name="Infect. Genet. Evol.">
        <title>Comparative genome analysis of fish pathogen Flavobacterium columnare reveals extensive sequence diversity within the species.</title>
        <authorList>
            <person name="Kayansamruaj P."/>
            <person name="Dong H.T."/>
            <person name="Hirono I."/>
            <person name="Kondo H."/>
            <person name="Senapin S."/>
            <person name="Rodkhum C."/>
        </authorList>
    </citation>
    <scope>NUCLEOTIDE SEQUENCE [LARGE SCALE GENOMIC DNA]</scope>
    <source>
        <strain evidence="2 3">1214</strain>
    </source>
</reference>
<accession>A0A246GBT5</accession>
<name>A0A246GBT5_9FLAO</name>
<evidence type="ECO:0000313" key="2">
    <source>
        <dbReference type="EMBL" id="OWP78261.1"/>
    </source>
</evidence>
<organism evidence="2 3">
    <name type="scientific">Flavobacterium columnare</name>
    <dbReference type="NCBI Taxonomy" id="996"/>
    <lineage>
        <taxon>Bacteria</taxon>
        <taxon>Pseudomonadati</taxon>
        <taxon>Bacteroidota</taxon>
        <taxon>Flavobacteriia</taxon>
        <taxon>Flavobacteriales</taxon>
        <taxon>Flavobacteriaceae</taxon>
        <taxon>Flavobacterium</taxon>
    </lineage>
</organism>
<keyword evidence="1" id="KW-1133">Transmembrane helix</keyword>
<feature type="transmembrane region" description="Helical" evidence="1">
    <location>
        <begin position="47"/>
        <end position="66"/>
    </location>
</feature>